<accession>A0AAD8EP60</accession>
<dbReference type="Proteomes" id="UP001233999">
    <property type="component" value="Unassembled WGS sequence"/>
</dbReference>
<proteinExistence type="predicted"/>
<dbReference type="GO" id="GO:0005576">
    <property type="term" value="C:extracellular region"/>
    <property type="evidence" value="ECO:0007669"/>
    <property type="project" value="UniProtKB-SubCell"/>
</dbReference>
<dbReference type="EMBL" id="JASPKZ010001527">
    <property type="protein sequence ID" value="KAJ9598000.1"/>
    <property type="molecule type" value="Genomic_DNA"/>
</dbReference>
<feature type="non-terminal residue" evidence="4">
    <location>
        <position position="114"/>
    </location>
</feature>
<evidence type="ECO:0000256" key="1">
    <source>
        <dbReference type="ARBA" id="ARBA00004613"/>
    </source>
</evidence>
<evidence type="ECO:0000259" key="3">
    <source>
        <dbReference type="SMART" id="SM01318"/>
    </source>
</evidence>
<gene>
    <name evidence="4" type="ORF">L9F63_026895</name>
</gene>
<sequence>FPNKCYDAVLKKGYNPGDSWKRPDECVQHFCSPGYSLETGKPELQITSIWCNKIEVVTPCVLKPGNNSLSFPNCCQNLKCPPKKNNIHIIRRNYIIRQRKCFTLIYRIVRFICF</sequence>
<reference evidence="4" key="2">
    <citation type="submission" date="2023-05" db="EMBL/GenBank/DDBJ databases">
        <authorList>
            <person name="Fouks B."/>
        </authorList>
    </citation>
    <scope>NUCLEOTIDE SEQUENCE</scope>
    <source>
        <strain evidence="4">Stay&amp;Tobe</strain>
        <tissue evidence="4">Testes</tissue>
    </source>
</reference>
<dbReference type="AlphaFoldDB" id="A0AAD8EP60"/>
<organism evidence="4 5">
    <name type="scientific">Diploptera punctata</name>
    <name type="common">Pacific beetle cockroach</name>
    <dbReference type="NCBI Taxonomy" id="6984"/>
    <lineage>
        <taxon>Eukaryota</taxon>
        <taxon>Metazoa</taxon>
        <taxon>Ecdysozoa</taxon>
        <taxon>Arthropoda</taxon>
        <taxon>Hexapoda</taxon>
        <taxon>Insecta</taxon>
        <taxon>Pterygota</taxon>
        <taxon>Neoptera</taxon>
        <taxon>Polyneoptera</taxon>
        <taxon>Dictyoptera</taxon>
        <taxon>Blattodea</taxon>
        <taxon>Blaberoidea</taxon>
        <taxon>Blaberidae</taxon>
        <taxon>Diplopterinae</taxon>
        <taxon>Diploptera</taxon>
    </lineage>
</organism>
<keyword evidence="5" id="KW-1185">Reference proteome</keyword>
<dbReference type="InterPro" id="IPR029277">
    <property type="entry name" value="SVWC_dom"/>
</dbReference>
<name>A0AAD8EP60_DIPPU</name>
<comment type="subcellular location">
    <subcellularLocation>
        <location evidence="1">Secreted</location>
    </subcellularLocation>
</comment>
<reference evidence="4" key="1">
    <citation type="journal article" date="2023" name="IScience">
        <title>Live-bearing cockroach genome reveals convergent evolutionary mechanisms linked to viviparity in insects and beyond.</title>
        <authorList>
            <person name="Fouks B."/>
            <person name="Harrison M.C."/>
            <person name="Mikhailova A.A."/>
            <person name="Marchal E."/>
            <person name="English S."/>
            <person name="Carruthers M."/>
            <person name="Jennings E.C."/>
            <person name="Chiamaka E.L."/>
            <person name="Frigard R.A."/>
            <person name="Pippel M."/>
            <person name="Attardo G.M."/>
            <person name="Benoit J.B."/>
            <person name="Bornberg-Bauer E."/>
            <person name="Tobe S.S."/>
        </authorList>
    </citation>
    <scope>NUCLEOTIDE SEQUENCE</scope>
    <source>
        <strain evidence="4">Stay&amp;Tobe</strain>
    </source>
</reference>
<feature type="domain" description="Single" evidence="3">
    <location>
        <begin position="5"/>
        <end position="80"/>
    </location>
</feature>
<protein>
    <recommendedName>
        <fullName evidence="3">Single domain-containing protein</fullName>
    </recommendedName>
</protein>
<evidence type="ECO:0000313" key="4">
    <source>
        <dbReference type="EMBL" id="KAJ9598000.1"/>
    </source>
</evidence>
<keyword evidence="2" id="KW-0964">Secreted</keyword>
<dbReference type="SMART" id="SM01318">
    <property type="entry name" value="SVWC"/>
    <property type="match status" value="1"/>
</dbReference>
<evidence type="ECO:0000313" key="5">
    <source>
        <dbReference type="Proteomes" id="UP001233999"/>
    </source>
</evidence>
<dbReference type="Pfam" id="PF15430">
    <property type="entry name" value="SVWC"/>
    <property type="match status" value="1"/>
</dbReference>
<comment type="caution">
    <text evidence="4">The sequence shown here is derived from an EMBL/GenBank/DDBJ whole genome shotgun (WGS) entry which is preliminary data.</text>
</comment>
<evidence type="ECO:0000256" key="2">
    <source>
        <dbReference type="ARBA" id="ARBA00022525"/>
    </source>
</evidence>